<evidence type="ECO:0000256" key="2">
    <source>
        <dbReference type="SAM" id="SignalP"/>
    </source>
</evidence>
<name>A0ABS0B821_9GAMM</name>
<organism evidence="3 4">
    <name type="scientific">Lysobacter niastensis</name>
    <dbReference type="NCBI Taxonomy" id="380629"/>
    <lineage>
        <taxon>Bacteria</taxon>
        <taxon>Pseudomonadati</taxon>
        <taxon>Pseudomonadota</taxon>
        <taxon>Gammaproteobacteria</taxon>
        <taxon>Lysobacterales</taxon>
        <taxon>Lysobacteraceae</taxon>
        <taxon>Lysobacter</taxon>
    </lineage>
</organism>
<dbReference type="RefSeq" id="WP_194930428.1">
    <property type="nucleotide sequence ID" value="NZ_JADLZT010000003.1"/>
</dbReference>
<feature type="region of interest" description="Disordered" evidence="1">
    <location>
        <begin position="40"/>
        <end position="163"/>
    </location>
</feature>
<dbReference type="EMBL" id="JADLZT010000003">
    <property type="protein sequence ID" value="MBF6023847.1"/>
    <property type="molecule type" value="Genomic_DNA"/>
</dbReference>
<feature type="compositionally biased region" description="Basic and acidic residues" evidence="1">
    <location>
        <begin position="59"/>
        <end position="104"/>
    </location>
</feature>
<comment type="caution">
    <text evidence="3">The sequence shown here is derived from an EMBL/GenBank/DDBJ whole genome shotgun (WGS) entry which is preliminary data.</text>
</comment>
<evidence type="ECO:0000256" key="1">
    <source>
        <dbReference type="SAM" id="MobiDB-lite"/>
    </source>
</evidence>
<accession>A0ABS0B821</accession>
<evidence type="ECO:0000313" key="3">
    <source>
        <dbReference type="EMBL" id="MBF6023847.1"/>
    </source>
</evidence>
<protein>
    <submittedName>
        <fullName evidence="3">Uncharacterized protein</fullName>
    </submittedName>
</protein>
<gene>
    <name evidence="3" type="ORF">IU514_07380</name>
</gene>
<feature type="compositionally biased region" description="Basic and acidic residues" evidence="1">
    <location>
        <begin position="112"/>
        <end position="163"/>
    </location>
</feature>
<keyword evidence="2" id="KW-0732">Signal</keyword>
<feature type="signal peptide" evidence="2">
    <location>
        <begin position="1"/>
        <end position="27"/>
    </location>
</feature>
<sequence length="163" mass="18231">MSAIGTVAWRTLMGACAAGLALLPAFAQQPQIDVNAQPVIIEPLPPPGSPVRSQGSAKKRSDAAEVGRDLDAASRRVQSDNLRNEIRRGDDAMERDRVSTDRQRAASADPQESARLRREYDQRLAEHERWRTDKERQRQDLESMGPKEAKDVKEEKDTYTPVP</sequence>
<reference evidence="3 4" key="1">
    <citation type="submission" date="2020-11" db="EMBL/GenBank/DDBJ databases">
        <title>Draft Genome Sequence and Secondary Metabolite Biosynthetic Potential of the Lysobacter niastensis Type strain DSM 18481.</title>
        <authorList>
            <person name="Turrini P."/>
            <person name="Artuso I."/>
            <person name="Tescari M."/>
            <person name="Lugli G.A."/>
            <person name="Frangipani E."/>
            <person name="Ventura M."/>
            <person name="Visca P."/>
        </authorList>
    </citation>
    <scope>NUCLEOTIDE SEQUENCE [LARGE SCALE GENOMIC DNA]</scope>
    <source>
        <strain evidence="3 4">DSM 18481</strain>
    </source>
</reference>
<feature type="chain" id="PRO_5045755036" evidence="2">
    <location>
        <begin position="28"/>
        <end position="163"/>
    </location>
</feature>
<keyword evidence="4" id="KW-1185">Reference proteome</keyword>
<proteinExistence type="predicted"/>
<evidence type="ECO:0000313" key="4">
    <source>
        <dbReference type="Proteomes" id="UP001429984"/>
    </source>
</evidence>
<dbReference type="Proteomes" id="UP001429984">
    <property type="component" value="Unassembled WGS sequence"/>
</dbReference>